<dbReference type="InterPro" id="IPR023996">
    <property type="entry name" value="TonB-dep_OMP_SusC/RagA"/>
</dbReference>
<comment type="subcellular location">
    <subcellularLocation>
        <location evidence="1 8">Cell outer membrane</location>
        <topology evidence="1 8">Multi-pass membrane protein</topology>
    </subcellularLocation>
</comment>
<comment type="caution">
    <text evidence="12">The sequence shown here is derived from an EMBL/GenBank/DDBJ whole genome shotgun (WGS) entry which is preliminary data.</text>
</comment>
<evidence type="ECO:0000256" key="1">
    <source>
        <dbReference type="ARBA" id="ARBA00004571"/>
    </source>
</evidence>
<keyword evidence="6 8" id="KW-0472">Membrane</keyword>
<organism evidence="12 13">
    <name type="scientific">Dyadobacter luteus</name>
    <dbReference type="NCBI Taxonomy" id="2259619"/>
    <lineage>
        <taxon>Bacteria</taxon>
        <taxon>Pseudomonadati</taxon>
        <taxon>Bacteroidota</taxon>
        <taxon>Cytophagia</taxon>
        <taxon>Cytophagales</taxon>
        <taxon>Spirosomataceae</taxon>
        <taxon>Dyadobacter</taxon>
    </lineage>
</organism>
<evidence type="ECO:0000256" key="4">
    <source>
        <dbReference type="ARBA" id="ARBA00022692"/>
    </source>
</evidence>
<dbReference type="NCBIfam" id="TIGR04057">
    <property type="entry name" value="SusC_RagA_signa"/>
    <property type="match status" value="1"/>
</dbReference>
<dbReference type="InterPro" id="IPR023997">
    <property type="entry name" value="TonB-dep_OMP_SusC/RagA_CS"/>
</dbReference>
<evidence type="ECO:0000313" key="12">
    <source>
        <dbReference type="EMBL" id="REA63287.1"/>
    </source>
</evidence>
<dbReference type="Pfam" id="PF00593">
    <property type="entry name" value="TonB_dep_Rec_b-barrel"/>
    <property type="match status" value="1"/>
</dbReference>
<keyword evidence="3 8" id="KW-1134">Transmembrane beta strand</keyword>
<comment type="similarity">
    <text evidence="8 9">Belongs to the TonB-dependent receptor family.</text>
</comment>
<protein>
    <submittedName>
        <fullName evidence="12">SusC/RagA family protein</fullName>
    </submittedName>
</protein>
<dbReference type="PROSITE" id="PS52016">
    <property type="entry name" value="TONB_DEPENDENT_REC_3"/>
    <property type="match status" value="1"/>
</dbReference>
<dbReference type="InterPro" id="IPR037066">
    <property type="entry name" value="Plug_dom_sf"/>
</dbReference>
<feature type="domain" description="TonB-dependent receptor plug" evidence="11">
    <location>
        <begin position="129"/>
        <end position="235"/>
    </location>
</feature>
<dbReference type="InterPro" id="IPR000531">
    <property type="entry name" value="Beta-barrel_TonB"/>
</dbReference>
<reference evidence="12 13" key="1">
    <citation type="submission" date="2018-07" db="EMBL/GenBank/DDBJ databases">
        <title>Dyadobacter roseus sp. nov., isolated from rose rhizosphere soil.</title>
        <authorList>
            <person name="Chen L."/>
        </authorList>
    </citation>
    <scope>NUCLEOTIDE SEQUENCE [LARGE SCALE GENOMIC DNA]</scope>
    <source>
        <strain evidence="12 13">RS19</strain>
    </source>
</reference>
<sequence length="1081" mass="120200">MKRKLHVFLREPGLLLGFVMTLLSFTNSFAQTVKVEGTVKDAQGALPGVSVIAKGTTIGTITDGEGNYKLDVDKNAVLAFTFIGYTANEVTLAGRQPSAGGVYKIDVTLANNDNNLDEVVVVGFGTQKKVNLTGAVATIDSKAIENRPVQNASQALQGLVTGLNISQSNGSLETNPSINIRGVGTIGNSSSAPLVMVDGMEGSLNAINPQDIESISVLKDAAAAAVYGSRAAFGVILITTKRGKSGKLQLNYNNSFRSTSPVLMPKMMDSYTFALYFNDAGQNGGSAPHFNAAHLQRIKDYQNGVISTTTIPDPNNATRWADGYAAGNDNVDWYKAMFRARTLSQEHNFSLSGGSEKTQVYISGNYMGQQGLMKFNQDNFTRYGFTAKINSQLSDQVSVNYSTRFIREDYNRPSNLSNGFYSDLGRQGWPTLPLYDPNGNLFSSPSPALGMRDGGKDRNQKDYLYQQLQLVFEPIKGWKTFGEINYRTRNDFRHWDVQQTYNYDVANKPVLYNRNSEVYEFAYKENYFNANLYSEFSKTLGLKHFFKVMGGFQTEQNKFREFNATLNGIIVPSLPTLNTASGTDINGLPIAPTIRGQYNRWATAGFFGRLNYDYDGKYLFEANLRYDGSSRFREDVRWTLFPSVSVGWNVAREKFWEDNLSMINTFKFRGSYGQLGNQKPSDVNPQYYPTYRTITPVTSDGAWLINGARPNTASAPGLISSTLTWETIKSYDFGLDFGAFNNRLTGSFDWFQRKTINMMGPAPTLPSILGTPVPQTNNTDMRTRGFEFEVAWNDQLKNGLGYNVRLLLSDYQTTITRYPNETYALDKYRTGQKLGDIWGYQTIGIAKSQEEMDSHLASLTNGGQSSFGSQWAAGDIMYADLNGDGRISEGANTLADPGDKKLIGNSTPRYTIGTDINLDYKGFDFRAFFQGVLKRDIWQGSYFFWGATNNMWWSTGLVEHSDYFRSDPNHPLGANTDSYYPRPLFNSGKNQQTQTRYLQDASYIRLKNIQLGYTLPGSITKKLAIQKLRFYLSGENVFTRTKMAKMFDPETVDGGTATDGTGNGNAYPLSKVYAAGLSITF</sequence>
<dbReference type="Proteomes" id="UP000256373">
    <property type="component" value="Unassembled WGS sequence"/>
</dbReference>
<dbReference type="Pfam" id="PF07715">
    <property type="entry name" value="Plug"/>
    <property type="match status" value="1"/>
</dbReference>
<evidence type="ECO:0000313" key="13">
    <source>
        <dbReference type="Proteomes" id="UP000256373"/>
    </source>
</evidence>
<evidence type="ECO:0000256" key="7">
    <source>
        <dbReference type="ARBA" id="ARBA00023237"/>
    </source>
</evidence>
<evidence type="ECO:0000256" key="9">
    <source>
        <dbReference type="RuleBase" id="RU003357"/>
    </source>
</evidence>
<dbReference type="InterPro" id="IPR012910">
    <property type="entry name" value="Plug_dom"/>
</dbReference>
<dbReference type="EMBL" id="QNUL01000003">
    <property type="protein sequence ID" value="REA63287.1"/>
    <property type="molecule type" value="Genomic_DNA"/>
</dbReference>
<dbReference type="InterPro" id="IPR008969">
    <property type="entry name" value="CarboxyPept-like_regulatory"/>
</dbReference>
<keyword evidence="2 8" id="KW-0813">Transport</keyword>
<evidence type="ECO:0000256" key="5">
    <source>
        <dbReference type="ARBA" id="ARBA00023077"/>
    </source>
</evidence>
<evidence type="ECO:0000256" key="8">
    <source>
        <dbReference type="PROSITE-ProRule" id="PRU01360"/>
    </source>
</evidence>
<dbReference type="NCBIfam" id="TIGR04056">
    <property type="entry name" value="OMP_RagA_SusC"/>
    <property type="match status" value="1"/>
</dbReference>
<evidence type="ECO:0000256" key="2">
    <source>
        <dbReference type="ARBA" id="ARBA00022448"/>
    </source>
</evidence>
<dbReference type="FunFam" id="2.170.130.10:FF:000024">
    <property type="entry name" value="Outer membrane protein"/>
    <property type="match status" value="1"/>
</dbReference>
<dbReference type="SUPFAM" id="SSF56935">
    <property type="entry name" value="Porins"/>
    <property type="match status" value="1"/>
</dbReference>
<proteinExistence type="inferred from homology"/>
<evidence type="ECO:0000259" key="10">
    <source>
        <dbReference type="Pfam" id="PF00593"/>
    </source>
</evidence>
<dbReference type="InterPro" id="IPR036942">
    <property type="entry name" value="Beta-barrel_TonB_sf"/>
</dbReference>
<feature type="domain" description="TonB-dependent receptor-like beta-barrel" evidence="10">
    <location>
        <begin position="423"/>
        <end position="921"/>
    </location>
</feature>
<evidence type="ECO:0000256" key="6">
    <source>
        <dbReference type="ARBA" id="ARBA00023136"/>
    </source>
</evidence>
<dbReference type="RefSeq" id="WP_115829875.1">
    <property type="nucleotide sequence ID" value="NZ_QNUL01000003.1"/>
</dbReference>
<evidence type="ECO:0000256" key="3">
    <source>
        <dbReference type="ARBA" id="ARBA00022452"/>
    </source>
</evidence>
<accession>A0A3D8YG77</accession>
<dbReference type="OrthoDB" id="9768177at2"/>
<dbReference type="InterPro" id="IPR039426">
    <property type="entry name" value="TonB-dep_rcpt-like"/>
</dbReference>
<evidence type="ECO:0000259" key="11">
    <source>
        <dbReference type="Pfam" id="PF07715"/>
    </source>
</evidence>
<keyword evidence="4 8" id="KW-0812">Transmembrane</keyword>
<dbReference type="Pfam" id="PF13715">
    <property type="entry name" value="CarbopepD_reg_2"/>
    <property type="match status" value="1"/>
</dbReference>
<dbReference type="Gene3D" id="2.170.130.10">
    <property type="entry name" value="TonB-dependent receptor, plug domain"/>
    <property type="match status" value="1"/>
</dbReference>
<name>A0A3D8YG77_9BACT</name>
<keyword evidence="13" id="KW-1185">Reference proteome</keyword>
<dbReference type="SUPFAM" id="SSF49464">
    <property type="entry name" value="Carboxypeptidase regulatory domain-like"/>
    <property type="match status" value="1"/>
</dbReference>
<keyword evidence="7 8" id="KW-0998">Cell outer membrane</keyword>
<dbReference type="AlphaFoldDB" id="A0A3D8YG77"/>
<dbReference type="GO" id="GO:0009279">
    <property type="term" value="C:cell outer membrane"/>
    <property type="evidence" value="ECO:0007669"/>
    <property type="project" value="UniProtKB-SubCell"/>
</dbReference>
<gene>
    <name evidence="12" type="ORF">DSL64_06635</name>
</gene>
<keyword evidence="5 9" id="KW-0798">TonB box</keyword>
<dbReference type="Gene3D" id="2.40.170.20">
    <property type="entry name" value="TonB-dependent receptor, beta-barrel domain"/>
    <property type="match status" value="1"/>
</dbReference>